<keyword evidence="1" id="KW-0812">Transmembrane</keyword>
<evidence type="ECO:0000313" key="2">
    <source>
        <dbReference type="EMBL" id="PWI56056.1"/>
    </source>
</evidence>
<sequence length="84" mass="9615">MLLAAGLFFVAMAVIGFLIFGESIPHFFLFLNFSLWAVLASFFFRSAYHATVSSIVLSFYLPFVIPLLIFAIVLYFFAFWILND</sequence>
<accession>A0A2U3D439</accession>
<comment type="caution">
    <text evidence="2">The sequence shown here is derived from an EMBL/GenBank/DDBJ whole genome shotgun (WGS) entry which is preliminary data.</text>
</comment>
<reference evidence="2 3" key="1">
    <citation type="submission" date="2016-11" db="EMBL/GenBank/DDBJ databases">
        <title>Comparative genomics of Acidibacillus ferroxidans species.</title>
        <authorList>
            <person name="Oliveira G."/>
            <person name="Nunes G."/>
            <person name="Oliveira R."/>
            <person name="Araujo F."/>
            <person name="Salim A."/>
            <person name="Scholte L."/>
            <person name="Morais D."/>
            <person name="Nancucheo I."/>
            <person name="Johnson D.B."/>
            <person name="Grail B."/>
            <person name="Bittencourt J."/>
            <person name="Valadares R."/>
        </authorList>
    </citation>
    <scope>NUCLEOTIDE SEQUENCE [LARGE SCALE GENOMIC DNA]</scope>
    <source>
        <strain evidence="2 3">Y002</strain>
    </source>
</reference>
<dbReference type="AlphaFoldDB" id="A0A2U3D439"/>
<dbReference type="Proteomes" id="UP000245380">
    <property type="component" value="Unassembled WGS sequence"/>
</dbReference>
<gene>
    <name evidence="2" type="ORF">BM613_13205</name>
</gene>
<proteinExistence type="predicted"/>
<evidence type="ECO:0000313" key="3">
    <source>
        <dbReference type="Proteomes" id="UP000245380"/>
    </source>
</evidence>
<organism evidence="2 3">
    <name type="scientific">Sulfoacidibacillus thermotolerans</name>
    <name type="common">Acidibacillus sulfuroxidans</name>
    <dbReference type="NCBI Taxonomy" id="1765684"/>
    <lineage>
        <taxon>Bacteria</taxon>
        <taxon>Bacillati</taxon>
        <taxon>Bacillota</taxon>
        <taxon>Bacilli</taxon>
        <taxon>Bacillales</taxon>
        <taxon>Alicyclobacillaceae</taxon>
        <taxon>Sulfoacidibacillus</taxon>
    </lineage>
</organism>
<protein>
    <submittedName>
        <fullName evidence="2">Uncharacterized protein</fullName>
    </submittedName>
</protein>
<keyword evidence="1" id="KW-1133">Transmembrane helix</keyword>
<feature type="transmembrane region" description="Helical" evidence="1">
    <location>
        <begin position="56"/>
        <end position="82"/>
    </location>
</feature>
<dbReference type="EMBL" id="MPDK01000038">
    <property type="protein sequence ID" value="PWI56056.1"/>
    <property type="molecule type" value="Genomic_DNA"/>
</dbReference>
<keyword evidence="3" id="KW-1185">Reference proteome</keyword>
<evidence type="ECO:0000256" key="1">
    <source>
        <dbReference type="SAM" id="Phobius"/>
    </source>
</evidence>
<name>A0A2U3D439_SULT2</name>
<keyword evidence="1" id="KW-0472">Membrane</keyword>
<feature type="transmembrane region" description="Helical" evidence="1">
    <location>
        <begin position="23"/>
        <end position="44"/>
    </location>
</feature>